<feature type="transmembrane region" description="Helical" evidence="1">
    <location>
        <begin position="127"/>
        <end position="150"/>
    </location>
</feature>
<protein>
    <submittedName>
        <fullName evidence="2">ABC transporter permease subunit</fullName>
    </submittedName>
</protein>
<dbReference type="EMBL" id="CP129013">
    <property type="protein sequence ID" value="WLR43417.1"/>
    <property type="molecule type" value="Genomic_DNA"/>
</dbReference>
<evidence type="ECO:0000313" key="3">
    <source>
        <dbReference type="Proteomes" id="UP001197974"/>
    </source>
</evidence>
<keyword evidence="3" id="KW-1185">Reference proteome</keyword>
<feature type="transmembrane region" description="Helical" evidence="1">
    <location>
        <begin position="157"/>
        <end position="175"/>
    </location>
</feature>
<accession>A0ABY9JVI1</accession>
<dbReference type="Proteomes" id="UP001197974">
    <property type="component" value="Chromosome"/>
</dbReference>
<keyword evidence="1" id="KW-1133">Transmembrane helix</keyword>
<feature type="transmembrane region" description="Helical" evidence="1">
    <location>
        <begin position="34"/>
        <end position="59"/>
    </location>
</feature>
<keyword evidence="1" id="KW-0812">Transmembrane</keyword>
<evidence type="ECO:0000313" key="2">
    <source>
        <dbReference type="EMBL" id="WLR43417.1"/>
    </source>
</evidence>
<organism evidence="2 3">
    <name type="scientific">Bacillus carboniphilus</name>
    <dbReference type="NCBI Taxonomy" id="86663"/>
    <lineage>
        <taxon>Bacteria</taxon>
        <taxon>Bacillati</taxon>
        <taxon>Bacillota</taxon>
        <taxon>Bacilli</taxon>
        <taxon>Bacillales</taxon>
        <taxon>Bacillaceae</taxon>
        <taxon>Bacillus</taxon>
    </lineage>
</organism>
<sequence length="214" mass="24878">MVIVNVSLIFMLLHEIDPKEMQEVYPNYPNYLFVYGFILTMARISTTIFSAVLLVEIIINEYKYKTIVILFQHPYPRWKLLLSKVLLIELLSLVFFISTLIVSLLFFTMIQSYAAIIKEPITSFLSYRLFLEVLFHGLFTSVIAFIPLFFGMIRYSVKMTLATSSILAFGLYLPINAPNHTNIYGSNLIILLCLTFVGMFVVYHFIYYGNRRDV</sequence>
<proteinExistence type="predicted"/>
<feature type="transmembrane region" description="Helical" evidence="1">
    <location>
        <begin position="187"/>
        <end position="208"/>
    </location>
</feature>
<feature type="transmembrane region" description="Helical" evidence="1">
    <location>
        <begin position="80"/>
        <end position="107"/>
    </location>
</feature>
<keyword evidence="1" id="KW-0472">Membrane</keyword>
<gene>
    <name evidence="2" type="ORF">LC087_04375</name>
</gene>
<reference evidence="2 3" key="1">
    <citation type="submission" date="2023-06" db="EMBL/GenBank/DDBJ databases">
        <title>Five Gram-positive bacteria isolated from mangrove sediments in Shenzhen, Guangdong, China.</title>
        <authorList>
            <person name="Yu S."/>
            <person name="Zheng W."/>
            <person name="Huang Y."/>
        </authorList>
    </citation>
    <scope>NUCLEOTIDE SEQUENCE [LARGE SCALE GENOMIC DNA]</scope>
    <source>
        <strain evidence="2 3">SaN35-3</strain>
    </source>
</reference>
<evidence type="ECO:0000256" key="1">
    <source>
        <dbReference type="SAM" id="Phobius"/>
    </source>
</evidence>
<name>A0ABY9JVI1_9BACI</name>
<dbReference type="RefSeq" id="WP_226543296.1">
    <property type="nucleotide sequence ID" value="NZ_CP129013.1"/>
</dbReference>